<dbReference type="SUPFAM" id="SSF50044">
    <property type="entry name" value="SH3-domain"/>
    <property type="match status" value="1"/>
</dbReference>
<accession>A0ABV0S7I7</accession>
<gene>
    <name evidence="4" type="ORF">XENOCAPTIV_006999</name>
</gene>
<dbReference type="InterPro" id="IPR001452">
    <property type="entry name" value="SH3_domain"/>
</dbReference>
<evidence type="ECO:0000313" key="4">
    <source>
        <dbReference type="EMBL" id="MEQ2215862.1"/>
    </source>
</evidence>
<dbReference type="InterPro" id="IPR042772">
    <property type="entry name" value="SH3TC1/SH3TC2"/>
</dbReference>
<organism evidence="4 5">
    <name type="scientific">Xenoophorus captivus</name>
    <dbReference type="NCBI Taxonomy" id="1517983"/>
    <lineage>
        <taxon>Eukaryota</taxon>
        <taxon>Metazoa</taxon>
        <taxon>Chordata</taxon>
        <taxon>Craniata</taxon>
        <taxon>Vertebrata</taxon>
        <taxon>Euteleostomi</taxon>
        <taxon>Actinopterygii</taxon>
        <taxon>Neopterygii</taxon>
        <taxon>Teleostei</taxon>
        <taxon>Neoteleostei</taxon>
        <taxon>Acanthomorphata</taxon>
        <taxon>Ovalentaria</taxon>
        <taxon>Atherinomorphae</taxon>
        <taxon>Cyprinodontiformes</taxon>
        <taxon>Goodeidae</taxon>
        <taxon>Xenoophorus</taxon>
    </lineage>
</organism>
<reference evidence="4 5" key="1">
    <citation type="submission" date="2021-06" db="EMBL/GenBank/DDBJ databases">
        <authorList>
            <person name="Palmer J.M."/>
        </authorList>
    </citation>
    <scope>NUCLEOTIDE SEQUENCE [LARGE SCALE GENOMIC DNA]</scope>
    <source>
        <strain evidence="4 5">XC_2019</strain>
        <tissue evidence="4">Muscle</tissue>
    </source>
</reference>
<sequence length="281" mass="32039">YVARCLENFLCDQSFWLDPELLSELEINVTVDEEHLATLYLGLLLQEGSFFAKALFTRSEEDEDNEEQLSFKKNDLLVVRDTGQDSMWEATMLSTGSHGQVPVNAMQPLPYPFYQGRQLVFLNEEEKASLAQVNPYSSEPRDSCLLERLFSSDISSVYRLDFKGLSSARQSLMSERSEGATLYQSSPLASVSFSSPRMSLHQSHNPLPQEGERLSFNLEDTFKELDEFQEDPPLFMEENSWEGEESELSDPTLTLFNHKHFQVSKVTVRGQRWPGACPSSH</sequence>
<protein>
    <recommendedName>
        <fullName evidence="3">SH3 domain-containing protein</fullName>
    </recommendedName>
</protein>
<dbReference type="PROSITE" id="PS50002">
    <property type="entry name" value="SH3"/>
    <property type="match status" value="1"/>
</dbReference>
<feature type="non-terminal residue" evidence="4">
    <location>
        <position position="1"/>
    </location>
</feature>
<keyword evidence="1 2" id="KW-0728">SH3 domain</keyword>
<dbReference type="SMART" id="SM00326">
    <property type="entry name" value="SH3"/>
    <property type="match status" value="1"/>
</dbReference>
<evidence type="ECO:0000256" key="2">
    <source>
        <dbReference type="PROSITE-ProRule" id="PRU00192"/>
    </source>
</evidence>
<name>A0ABV0S7I7_9TELE</name>
<evidence type="ECO:0000313" key="5">
    <source>
        <dbReference type="Proteomes" id="UP001434883"/>
    </source>
</evidence>
<keyword evidence="5" id="KW-1185">Reference proteome</keyword>
<dbReference type="PANTHER" id="PTHR22647:SF2">
    <property type="entry name" value="SH3 DOMAIN AND TETRATRICOPEPTIDE REPEAT-CONTAINING PROTEIN 2"/>
    <property type="match status" value="1"/>
</dbReference>
<dbReference type="EMBL" id="JAHRIN010069005">
    <property type="protein sequence ID" value="MEQ2215862.1"/>
    <property type="molecule type" value="Genomic_DNA"/>
</dbReference>
<dbReference type="Gene3D" id="2.30.30.40">
    <property type="entry name" value="SH3 Domains"/>
    <property type="match status" value="1"/>
</dbReference>
<feature type="domain" description="SH3" evidence="3">
    <location>
        <begin position="47"/>
        <end position="111"/>
    </location>
</feature>
<evidence type="ECO:0000259" key="3">
    <source>
        <dbReference type="PROSITE" id="PS50002"/>
    </source>
</evidence>
<dbReference type="PANTHER" id="PTHR22647">
    <property type="entry name" value="SH3 DOMAIN AND TETRATRICOPEPTIDE REPEATS CONTAINING PROTEIN"/>
    <property type="match status" value="1"/>
</dbReference>
<evidence type="ECO:0000256" key="1">
    <source>
        <dbReference type="ARBA" id="ARBA00022443"/>
    </source>
</evidence>
<comment type="caution">
    <text evidence="4">The sequence shown here is derived from an EMBL/GenBank/DDBJ whole genome shotgun (WGS) entry which is preliminary data.</text>
</comment>
<dbReference type="Proteomes" id="UP001434883">
    <property type="component" value="Unassembled WGS sequence"/>
</dbReference>
<proteinExistence type="predicted"/>
<dbReference type="InterPro" id="IPR036028">
    <property type="entry name" value="SH3-like_dom_sf"/>
</dbReference>